<evidence type="ECO:0000313" key="1">
    <source>
        <dbReference type="EMBL" id="SPW58082.1"/>
    </source>
</evidence>
<dbReference type="Pfam" id="PF08238">
    <property type="entry name" value="Sel1"/>
    <property type="match status" value="3"/>
</dbReference>
<dbReference type="InterPro" id="IPR006597">
    <property type="entry name" value="Sel1-like"/>
</dbReference>
<accession>A0A2X1KZ50</accession>
<gene>
    <name evidence="1" type="primary">podJ</name>
    <name evidence="1" type="ORF">NCTC11126_05898</name>
</gene>
<proteinExistence type="predicted"/>
<dbReference type="Gene3D" id="1.25.40.10">
    <property type="entry name" value="Tetratricopeptide repeat domain"/>
    <property type="match status" value="1"/>
</dbReference>
<dbReference type="AlphaFoldDB" id="A0A2X1KZ50"/>
<dbReference type="EMBL" id="UARS01000020">
    <property type="protein sequence ID" value="SPW58082.1"/>
    <property type="molecule type" value="Genomic_DNA"/>
</dbReference>
<dbReference type="Proteomes" id="UP000250561">
    <property type="component" value="Unassembled WGS sequence"/>
</dbReference>
<dbReference type="SUPFAM" id="SSF81901">
    <property type="entry name" value="HCP-like"/>
    <property type="match status" value="1"/>
</dbReference>
<sequence>MGQGDAMYELGKYYLTNNDDPENNAEAIQWLTGAAQRGRIEAIFLLAEMYLYGTKDIAKDENHALHWYEKATRLGSTEAQHQTAAMYAQGTGTKIDNKQAWMWLTIAGNNNPWIEKDALRCLMSEQDIQDAEQTAANCKRLLRI</sequence>
<name>A0A2X1KZ50_ECOLX</name>
<dbReference type="InterPro" id="IPR011990">
    <property type="entry name" value="TPR-like_helical_dom_sf"/>
</dbReference>
<dbReference type="SMART" id="SM00671">
    <property type="entry name" value="SEL1"/>
    <property type="match status" value="3"/>
</dbReference>
<dbReference type="InterPro" id="IPR050767">
    <property type="entry name" value="Sel1_AlgK"/>
</dbReference>
<reference evidence="1 2" key="1">
    <citation type="submission" date="2018-06" db="EMBL/GenBank/DDBJ databases">
        <authorList>
            <consortium name="Pathogen Informatics"/>
            <person name="Doyle S."/>
        </authorList>
    </citation>
    <scope>NUCLEOTIDE SEQUENCE [LARGE SCALE GENOMIC DNA]</scope>
    <source>
        <strain evidence="1 2">NCTC11126</strain>
    </source>
</reference>
<protein>
    <submittedName>
        <fullName evidence="1">Putative chaperone protein</fullName>
    </submittedName>
</protein>
<dbReference type="PANTHER" id="PTHR11102">
    <property type="entry name" value="SEL-1-LIKE PROTEIN"/>
    <property type="match status" value="1"/>
</dbReference>
<evidence type="ECO:0000313" key="2">
    <source>
        <dbReference type="Proteomes" id="UP000250561"/>
    </source>
</evidence>
<organism evidence="1 2">
    <name type="scientific">Escherichia coli</name>
    <dbReference type="NCBI Taxonomy" id="562"/>
    <lineage>
        <taxon>Bacteria</taxon>
        <taxon>Pseudomonadati</taxon>
        <taxon>Pseudomonadota</taxon>
        <taxon>Gammaproteobacteria</taxon>
        <taxon>Enterobacterales</taxon>
        <taxon>Enterobacteriaceae</taxon>
        <taxon>Escherichia</taxon>
    </lineage>
</organism>
<dbReference type="PANTHER" id="PTHR11102:SF160">
    <property type="entry name" value="ERAD-ASSOCIATED E3 UBIQUITIN-PROTEIN LIGASE COMPONENT HRD3"/>
    <property type="match status" value="1"/>
</dbReference>